<feature type="transmembrane region" description="Helical" evidence="1">
    <location>
        <begin position="134"/>
        <end position="152"/>
    </location>
</feature>
<evidence type="ECO:0000256" key="1">
    <source>
        <dbReference type="SAM" id="Phobius"/>
    </source>
</evidence>
<accession>A0ABN6YAF2</accession>
<proteinExistence type="predicted"/>
<sequence length="212" mass="22852">MKALSDMASATQVLLVVCGVLSAITIGTELFGIGAASSYLGGDEAAVGSINAYDQTSTIVNALGAIALIATGVYWAIWQYRAAKQVAGRTRRSPGRHASSWFIPIVSFWFPYQNVSDLWRATGRSRPPWQITWWVLWLSSNLAIWIAGRIYAAAETLEHFRSAMWVSLAGEVLLLAAAPLAWMVVRGITRGLLERARLVDAASGAEVATSPA</sequence>
<keyword evidence="4" id="KW-1185">Reference proteome</keyword>
<gene>
    <name evidence="3" type="ORF">GCM10025870_12340</name>
</gene>
<feature type="domain" description="DUF4328" evidence="2">
    <location>
        <begin position="50"/>
        <end position="190"/>
    </location>
</feature>
<protein>
    <recommendedName>
        <fullName evidence="2">DUF4328 domain-containing protein</fullName>
    </recommendedName>
</protein>
<feature type="transmembrane region" description="Helical" evidence="1">
    <location>
        <begin position="164"/>
        <end position="185"/>
    </location>
</feature>
<evidence type="ECO:0000313" key="4">
    <source>
        <dbReference type="Proteomes" id="UP001321477"/>
    </source>
</evidence>
<dbReference type="EMBL" id="AP027734">
    <property type="protein sequence ID" value="BDZ54161.1"/>
    <property type="molecule type" value="Genomic_DNA"/>
</dbReference>
<dbReference type="Pfam" id="PF14219">
    <property type="entry name" value="DUF4328"/>
    <property type="match status" value="1"/>
</dbReference>
<dbReference type="Proteomes" id="UP001321477">
    <property type="component" value="Chromosome"/>
</dbReference>
<keyword evidence="1" id="KW-1133">Transmembrane helix</keyword>
<feature type="transmembrane region" description="Helical" evidence="1">
    <location>
        <begin position="12"/>
        <end position="39"/>
    </location>
</feature>
<organism evidence="3 4">
    <name type="scientific">Agromyces marinus</name>
    <dbReference type="NCBI Taxonomy" id="1389020"/>
    <lineage>
        <taxon>Bacteria</taxon>
        <taxon>Bacillati</taxon>
        <taxon>Actinomycetota</taxon>
        <taxon>Actinomycetes</taxon>
        <taxon>Micrococcales</taxon>
        <taxon>Microbacteriaceae</taxon>
        <taxon>Agromyces</taxon>
    </lineage>
</organism>
<feature type="transmembrane region" description="Helical" evidence="1">
    <location>
        <begin position="59"/>
        <end position="77"/>
    </location>
</feature>
<name>A0ABN6YAF2_9MICO</name>
<evidence type="ECO:0000259" key="2">
    <source>
        <dbReference type="Pfam" id="PF14219"/>
    </source>
</evidence>
<reference evidence="4" key="1">
    <citation type="journal article" date="2019" name="Int. J. Syst. Evol. Microbiol.">
        <title>The Global Catalogue of Microorganisms (GCM) 10K type strain sequencing project: providing services to taxonomists for standard genome sequencing and annotation.</title>
        <authorList>
            <consortium name="The Broad Institute Genomics Platform"/>
            <consortium name="The Broad Institute Genome Sequencing Center for Infectious Disease"/>
            <person name="Wu L."/>
            <person name="Ma J."/>
        </authorList>
    </citation>
    <scope>NUCLEOTIDE SEQUENCE [LARGE SCALE GENOMIC DNA]</scope>
    <source>
        <strain evidence="4">NBRC 109019</strain>
    </source>
</reference>
<keyword evidence="1" id="KW-0472">Membrane</keyword>
<dbReference type="InterPro" id="IPR025565">
    <property type="entry name" value="DUF4328"/>
</dbReference>
<evidence type="ECO:0000313" key="3">
    <source>
        <dbReference type="EMBL" id="BDZ54161.1"/>
    </source>
</evidence>
<keyword evidence="1" id="KW-0812">Transmembrane</keyword>